<dbReference type="KEGG" id="mgor:H0P51_15305"/>
<reference evidence="2" key="1">
    <citation type="submission" date="2020-07" db="EMBL/GenBank/DDBJ databases">
        <title>Description of Mycobacterium gordonae subsp. intergordonae subsp.nov. and Mycobacterium gordonae subsp. gordonae subsp. nov.</title>
        <authorList>
            <person name="Yu X."/>
        </authorList>
    </citation>
    <scope>NUCLEOTIDE SEQUENCE [LARGE SCALE GENOMIC DNA]</scope>
    <source>
        <strain evidence="2">24</strain>
    </source>
</reference>
<gene>
    <name evidence="1" type="ORF">H0P51_15305</name>
</gene>
<reference evidence="2" key="3">
    <citation type="submission" date="2023-07" db="EMBL/GenBank/DDBJ databases">
        <title>Description of Mycobacterium gordonae subsp. intergordonae subsp.nov. and Mycobacterium gordonae subsp. gordonae subsp. nov.</title>
        <authorList>
            <person name="Huang H."/>
        </authorList>
    </citation>
    <scope>NUCLEOTIDE SEQUENCE [LARGE SCALE GENOMIC DNA]</scope>
    <source>
        <strain evidence="2">24</strain>
    </source>
</reference>
<organism evidence="1 2">
    <name type="scientific">Mycobacterium vicinigordonae</name>
    <dbReference type="NCBI Taxonomy" id="1719132"/>
    <lineage>
        <taxon>Bacteria</taxon>
        <taxon>Bacillati</taxon>
        <taxon>Actinomycetota</taxon>
        <taxon>Actinomycetes</taxon>
        <taxon>Mycobacteriales</taxon>
        <taxon>Mycobacteriaceae</taxon>
        <taxon>Mycobacterium</taxon>
    </lineage>
</organism>
<dbReference type="Proteomes" id="UP000510682">
    <property type="component" value="Chromosome"/>
</dbReference>
<dbReference type="RefSeq" id="WP_180913665.1">
    <property type="nucleotide sequence ID" value="NZ_CP059165.1"/>
</dbReference>
<dbReference type="PROSITE" id="PS51257">
    <property type="entry name" value="PROKAR_LIPOPROTEIN"/>
    <property type="match status" value="1"/>
</dbReference>
<protein>
    <submittedName>
        <fullName evidence="1">Uncharacterized protein</fullName>
    </submittedName>
</protein>
<proteinExistence type="predicted"/>
<sequence length="47" mass="4958">MTDRHRILAVRVALAALITAMGAMMLAGCPVDAGQPLQPRATDVVVR</sequence>
<accession>A0A7D6HVF7</accession>
<dbReference type="EMBL" id="CP059165">
    <property type="protein sequence ID" value="QLL05255.1"/>
    <property type="molecule type" value="Genomic_DNA"/>
</dbReference>
<reference evidence="1 2" key="2">
    <citation type="submission" date="2020-07" db="EMBL/GenBank/DDBJ databases">
        <authorList>
            <person name="Yu X."/>
        </authorList>
    </citation>
    <scope>NUCLEOTIDE SEQUENCE [LARGE SCALE GENOMIC DNA]</scope>
    <source>
        <strain evidence="2">24</strain>
    </source>
</reference>
<name>A0A7D6HVF7_9MYCO</name>
<evidence type="ECO:0000313" key="1">
    <source>
        <dbReference type="EMBL" id="QLL05255.1"/>
    </source>
</evidence>
<evidence type="ECO:0000313" key="2">
    <source>
        <dbReference type="Proteomes" id="UP000510682"/>
    </source>
</evidence>
<dbReference type="AlphaFoldDB" id="A0A7D6HVF7"/>
<keyword evidence="2" id="KW-1185">Reference proteome</keyword>